<keyword evidence="9" id="KW-1185">Reference proteome</keyword>
<dbReference type="Gene3D" id="3.30.1150.10">
    <property type="match status" value="1"/>
</dbReference>
<keyword evidence="3" id="KW-1133">Transmembrane helix</keyword>
<dbReference type="RefSeq" id="WP_054724544.1">
    <property type="nucleotide sequence ID" value="NZ_CP009429.1"/>
</dbReference>
<dbReference type="Proteomes" id="UP000076088">
    <property type="component" value="Chromosome"/>
</dbReference>
<sequence>MLLMAMMLAFGAPQGGAASPPSADLSEPGAPATNPGGWVTNDDYPPQAMREEREGVTGFRLTYDNSGLPRKCEIVSSSGHADLDAATCDLVMERALFEPGKDRTGMAVGGTYTNRIRWSIPEGAPAMPGPLPFSDPGRMTLQYVLDAEGGVASCEGRVEGLVAPAGDQTAAVDLCQGVEASAPYPPPLDSEGKPVSRRYRMTIEVTTEDIGPRGGVPK</sequence>
<feature type="signal peptide" evidence="6">
    <location>
        <begin position="1"/>
        <end position="17"/>
    </location>
</feature>
<dbReference type="GO" id="GO:0016020">
    <property type="term" value="C:membrane"/>
    <property type="evidence" value="ECO:0007669"/>
    <property type="project" value="UniProtKB-SubCell"/>
</dbReference>
<evidence type="ECO:0000256" key="2">
    <source>
        <dbReference type="ARBA" id="ARBA00022692"/>
    </source>
</evidence>
<reference evidence="8 9" key="2">
    <citation type="journal article" date="2016" name="Genome Announc.">
        <title>Complete Genome Sequence of Sphingopyxis macrogoltabida Strain 203N (NBRC 111659), a Polyethylene Glycol Degrader.</title>
        <authorList>
            <person name="Ohtsubo Y."/>
            <person name="Nonoyama S."/>
            <person name="Nagata Y."/>
            <person name="Numata M."/>
            <person name="Tsuchikane K."/>
            <person name="Hosoyama A."/>
            <person name="Yamazoe A."/>
            <person name="Tsuda M."/>
            <person name="Fujita N."/>
            <person name="Kawai F."/>
        </authorList>
    </citation>
    <scope>NUCLEOTIDE SEQUENCE [LARGE SCALE GENOMIC DNA]</scope>
    <source>
        <strain evidence="8 9">203N</strain>
    </source>
</reference>
<dbReference type="InterPro" id="IPR006260">
    <property type="entry name" value="TonB/TolA_C"/>
</dbReference>
<reference evidence="9" key="1">
    <citation type="submission" date="2015-11" db="EMBL/GenBank/DDBJ databases">
        <title>Complete genome sequence of a polyethylene-glycol degrader Sphingopyxis macrogoltabida 203N (NBRC 111659).</title>
        <authorList>
            <person name="Yoshiyuki O."/>
            <person name="Shouta N."/>
            <person name="Nagata Y."/>
            <person name="Numata M."/>
            <person name="Tsuchikane K."/>
            <person name="Hosoyama A."/>
            <person name="Yamazoe A."/>
            <person name="Tsuda M."/>
            <person name="Fujita N."/>
            <person name="Kawai F."/>
        </authorList>
    </citation>
    <scope>NUCLEOTIDE SEQUENCE [LARGE SCALE GENOMIC DNA]</scope>
    <source>
        <strain evidence="9">203N</strain>
    </source>
</reference>
<dbReference type="SUPFAM" id="SSF74653">
    <property type="entry name" value="TolA/TonB C-terminal domain"/>
    <property type="match status" value="1"/>
</dbReference>
<evidence type="ECO:0000256" key="4">
    <source>
        <dbReference type="ARBA" id="ARBA00023136"/>
    </source>
</evidence>
<dbReference type="KEGG" id="smaz:LH19_02270"/>
<feature type="domain" description="TonB C-terminal" evidence="7">
    <location>
        <begin position="43"/>
        <end position="119"/>
    </location>
</feature>
<evidence type="ECO:0000313" key="8">
    <source>
        <dbReference type="EMBL" id="AMU87869.1"/>
    </source>
</evidence>
<dbReference type="AlphaFoldDB" id="A0AAC8YX75"/>
<dbReference type="NCBIfam" id="TIGR01352">
    <property type="entry name" value="tonB_Cterm"/>
    <property type="match status" value="1"/>
</dbReference>
<comment type="subcellular location">
    <subcellularLocation>
        <location evidence="1">Membrane</location>
        <topology evidence="1">Single-pass membrane protein</topology>
    </subcellularLocation>
</comment>
<evidence type="ECO:0000256" key="6">
    <source>
        <dbReference type="SAM" id="SignalP"/>
    </source>
</evidence>
<evidence type="ECO:0000256" key="5">
    <source>
        <dbReference type="SAM" id="MobiDB-lite"/>
    </source>
</evidence>
<evidence type="ECO:0000313" key="9">
    <source>
        <dbReference type="Proteomes" id="UP000076088"/>
    </source>
</evidence>
<dbReference type="InterPro" id="IPR037682">
    <property type="entry name" value="TonB_C"/>
</dbReference>
<proteinExistence type="predicted"/>
<evidence type="ECO:0000259" key="7">
    <source>
        <dbReference type="Pfam" id="PF03544"/>
    </source>
</evidence>
<keyword evidence="4" id="KW-0472">Membrane</keyword>
<feature type="chain" id="PRO_5042238379" description="TonB C-terminal domain-containing protein" evidence="6">
    <location>
        <begin position="18"/>
        <end position="218"/>
    </location>
</feature>
<keyword evidence="2" id="KW-0812">Transmembrane</keyword>
<dbReference type="EMBL" id="CP013344">
    <property type="protein sequence ID" value="AMU87869.1"/>
    <property type="molecule type" value="Genomic_DNA"/>
</dbReference>
<accession>A0AAC8YX75</accession>
<organism evidence="8 9">
    <name type="scientific">Sphingopyxis macrogoltabida</name>
    <name type="common">Sphingomonas macrogoltabidus</name>
    <dbReference type="NCBI Taxonomy" id="33050"/>
    <lineage>
        <taxon>Bacteria</taxon>
        <taxon>Pseudomonadati</taxon>
        <taxon>Pseudomonadota</taxon>
        <taxon>Alphaproteobacteria</taxon>
        <taxon>Sphingomonadales</taxon>
        <taxon>Sphingomonadaceae</taxon>
        <taxon>Sphingopyxis</taxon>
    </lineage>
</organism>
<protein>
    <recommendedName>
        <fullName evidence="7">TonB C-terminal domain-containing protein</fullName>
    </recommendedName>
</protein>
<evidence type="ECO:0000256" key="1">
    <source>
        <dbReference type="ARBA" id="ARBA00004167"/>
    </source>
</evidence>
<dbReference type="Pfam" id="PF03544">
    <property type="entry name" value="TonB_C"/>
    <property type="match status" value="1"/>
</dbReference>
<feature type="region of interest" description="Disordered" evidence="5">
    <location>
        <begin position="15"/>
        <end position="46"/>
    </location>
</feature>
<dbReference type="GO" id="GO:0055085">
    <property type="term" value="P:transmembrane transport"/>
    <property type="evidence" value="ECO:0007669"/>
    <property type="project" value="InterPro"/>
</dbReference>
<name>A0AAC8YX75_SPHMC</name>
<evidence type="ECO:0000256" key="3">
    <source>
        <dbReference type="ARBA" id="ARBA00022989"/>
    </source>
</evidence>
<keyword evidence="6" id="KW-0732">Signal</keyword>
<gene>
    <name evidence="8" type="ORF">ATM17_02245</name>
</gene>